<protein>
    <recommendedName>
        <fullName evidence="1">VOC domain-containing protein</fullName>
    </recommendedName>
</protein>
<sequence>MLLSDHRAYATIPASNLARAKAWYRDKLGLEPAEELPIGIVYRLAGGSGFQLYETQFAGTAQNTAMAFSSSDVAADMQMLRERGVKFEDYDFPGLKTENGMAKMGPYHGAWFKDSEGNILAIGDEPS</sequence>
<dbReference type="InterPro" id="IPR004360">
    <property type="entry name" value="Glyas_Fos-R_dOase_dom"/>
</dbReference>
<dbReference type="Proteomes" id="UP000095463">
    <property type="component" value="Unassembled WGS sequence"/>
</dbReference>
<name>A0A1E5XIX6_9HYPH</name>
<reference evidence="2 3" key="1">
    <citation type="journal article" date="2015" name="Genome Announc.">
        <title>Genome Assemblies of Three Soil-Associated Devosia species: D. insulae, D. limi, and D. soli.</title>
        <authorList>
            <person name="Hassan Y.I."/>
            <person name="Lepp D."/>
            <person name="Zhou T."/>
        </authorList>
    </citation>
    <scope>NUCLEOTIDE SEQUENCE [LARGE SCALE GENOMIC DNA]</scope>
    <source>
        <strain evidence="2 3">DS-56</strain>
    </source>
</reference>
<evidence type="ECO:0000313" key="3">
    <source>
        <dbReference type="Proteomes" id="UP000095463"/>
    </source>
</evidence>
<dbReference type="OrthoDB" id="9804907at2"/>
<dbReference type="PROSITE" id="PS51819">
    <property type="entry name" value="VOC"/>
    <property type="match status" value="1"/>
</dbReference>
<evidence type="ECO:0000259" key="1">
    <source>
        <dbReference type="PROSITE" id="PS51819"/>
    </source>
</evidence>
<gene>
    <name evidence="2" type="ORF">VW23_003660</name>
</gene>
<feature type="domain" description="VOC" evidence="1">
    <location>
        <begin position="6"/>
        <end position="125"/>
    </location>
</feature>
<evidence type="ECO:0000313" key="2">
    <source>
        <dbReference type="EMBL" id="OEO28550.1"/>
    </source>
</evidence>
<dbReference type="AlphaFoldDB" id="A0A1E5XIX6"/>
<dbReference type="InterPro" id="IPR029068">
    <property type="entry name" value="Glyas_Bleomycin-R_OHBP_Dase"/>
</dbReference>
<proteinExistence type="predicted"/>
<dbReference type="Gene3D" id="3.10.180.10">
    <property type="entry name" value="2,3-Dihydroxybiphenyl 1,2-Dioxygenase, domain 1"/>
    <property type="match status" value="1"/>
</dbReference>
<keyword evidence="3" id="KW-1185">Reference proteome</keyword>
<dbReference type="RefSeq" id="WP_069912035.1">
    <property type="nucleotide sequence ID" value="NZ_LAJE02000363.1"/>
</dbReference>
<dbReference type="SUPFAM" id="SSF54593">
    <property type="entry name" value="Glyoxalase/Bleomycin resistance protein/Dihydroxybiphenyl dioxygenase"/>
    <property type="match status" value="1"/>
</dbReference>
<dbReference type="InterPro" id="IPR037523">
    <property type="entry name" value="VOC_core"/>
</dbReference>
<dbReference type="Pfam" id="PF00903">
    <property type="entry name" value="Glyoxalase"/>
    <property type="match status" value="1"/>
</dbReference>
<dbReference type="EMBL" id="LAJE02000363">
    <property type="protein sequence ID" value="OEO28550.1"/>
    <property type="molecule type" value="Genomic_DNA"/>
</dbReference>
<accession>A0A1E5XIX6</accession>
<organism evidence="2 3">
    <name type="scientific">Devosia insulae DS-56</name>
    <dbReference type="NCBI Taxonomy" id="1116389"/>
    <lineage>
        <taxon>Bacteria</taxon>
        <taxon>Pseudomonadati</taxon>
        <taxon>Pseudomonadota</taxon>
        <taxon>Alphaproteobacteria</taxon>
        <taxon>Hyphomicrobiales</taxon>
        <taxon>Devosiaceae</taxon>
        <taxon>Devosia</taxon>
    </lineage>
</organism>
<comment type="caution">
    <text evidence="2">The sequence shown here is derived from an EMBL/GenBank/DDBJ whole genome shotgun (WGS) entry which is preliminary data.</text>
</comment>